<evidence type="ECO:0000259" key="8">
    <source>
        <dbReference type="Pfam" id="PF00717"/>
    </source>
</evidence>
<organism evidence="9 10">
    <name type="scientific">Chitinophaga arvensicola</name>
    <dbReference type="NCBI Taxonomy" id="29529"/>
    <lineage>
        <taxon>Bacteria</taxon>
        <taxon>Pseudomonadati</taxon>
        <taxon>Bacteroidota</taxon>
        <taxon>Chitinophagia</taxon>
        <taxon>Chitinophagales</taxon>
        <taxon>Chitinophagaceae</taxon>
        <taxon>Chitinophaga</taxon>
    </lineage>
</organism>
<dbReference type="EMBL" id="FOJG01000002">
    <property type="protein sequence ID" value="SEW54949.1"/>
    <property type="molecule type" value="Genomic_DNA"/>
</dbReference>
<accession>A0A1I0SEQ2</accession>
<evidence type="ECO:0000256" key="7">
    <source>
        <dbReference type="RuleBase" id="RU003991"/>
    </source>
</evidence>
<evidence type="ECO:0000256" key="2">
    <source>
        <dbReference type="ARBA" id="ARBA00022763"/>
    </source>
</evidence>
<evidence type="ECO:0000256" key="4">
    <source>
        <dbReference type="ARBA" id="ARBA00022813"/>
    </source>
</evidence>
<sequence length="139" mass="15406">MQALKLNELGITLPFFNTSIPAGFPTPALDYEEEEIDLSRILQPNPASSFIIRVKGDSMTEANIPDGCMAVVDRSIRPSTGDIIVASLDGEYTVKRLVKAGRSWVLHPENPFYKPIVITEEAEFQVWGVVTAVIVDMRK</sequence>
<dbReference type="InterPro" id="IPR036286">
    <property type="entry name" value="LexA/Signal_pep-like_sf"/>
</dbReference>
<dbReference type="RefSeq" id="WP_089902717.1">
    <property type="nucleotide sequence ID" value="NZ_FOJG01000002.1"/>
</dbReference>
<evidence type="ECO:0000256" key="1">
    <source>
        <dbReference type="ARBA" id="ARBA00007484"/>
    </source>
</evidence>
<keyword evidence="2" id="KW-0227">DNA damage</keyword>
<dbReference type="GO" id="GO:0003677">
    <property type="term" value="F:DNA binding"/>
    <property type="evidence" value="ECO:0007669"/>
    <property type="project" value="InterPro"/>
</dbReference>
<dbReference type="GO" id="GO:0006281">
    <property type="term" value="P:DNA repair"/>
    <property type="evidence" value="ECO:0007669"/>
    <property type="project" value="UniProtKB-KW"/>
</dbReference>
<feature type="domain" description="Peptidase S24/S26A/S26B/S26C" evidence="8">
    <location>
        <begin position="14"/>
        <end position="130"/>
    </location>
</feature>
<dbReference type="Proteomes" id="UP000199310">
    <property type="component" value="Unassembled WGS sequence"/>
</dbReference>
<dbReference type="InterPro" id="IPR050077">
    <property type="entry name" value="LexA_repressor"/>
</dbReference>
<dbReference type="InterPro" id="IPR015927">
    <property type="entry name" value="Peptidase_S24_S26A/B/C"/>
</dbReference>
<gene>
    <name evidence="9" type="ORF">SAMN04488122_6261</name>
</gene>
<comment type="similarity">
    <text evidence="1 7">Belongs to the peptidase S24 family.</text>
</comment>
<keyword evidence="6" id="KW-0742">SOS response</keyword>
<dbReference type="PRINTS" id="PR00726">
    <property type="entry name" value="LEXASERPTASE"/>
</dbReference>
<evidence type="ECO:0000256" key="3">
    <source>
        <dbReference type="ARBA" id="ARBA00022801"/>
    </source>
</evidence>
<dbReference type="CDD" id="cd06529">
    <property type="entry name" value="S24_LexA-like"/>
    <property type="match status" value="1"/>
</dbReference>
<dbReference type="GO" id="GO:0009432">
    <property type="term" value="P:SOS response"/>
    <property type="evidence" value="ECO:0007669"/>
    <property type="project" value="UniProtKB-KW"/>
</dbReference>
<dbReference type="InterPro" id="IPR006197">
    <property type="entry name" value="Peptidase_S24_LexA"/>
</dbReference>
<evidence type="ECO:0000313" key="9">
    <source>
        <dbReference type="EMBL" id="SEW54949.1"/>
    </source>
</evidence>
<keyword evidence="10" id="KW-1185">Reference proteome</keyword>
<dbReference type="STRING" id="29529.SAMN04488122_6261"/>
<dbReference type="SUPFAM" id="SSF51306">
    <property type="entry name" value="LexA/Signal peptidase"/>
    <property type="match status" value="1"/>
</dbReference>
<dbReference type="Gene3D" id="2.10.109.10">
    <property type="entry name" value="Umud Fragment, subunit A"/>
    <property type="match status" value="1"/>
</dbReference>
<dbReference type="OrthoDB" id="9787787at2"/>
<reference evidence="10" key="1">
    <citation type="submission" date="2016-10" db="EMBL/GenBank/DDBJ databases">
        <authorList>
            <person name="Varghese N."/>
            <person name="Submissions S."/>
        </authorList>
    </citation>
    <scope>NUCLEOTIDE SEQUENCE [LARGE SCALE GENOMIC DNA]</scope>
    <source>
        <strain evidence="10">DSM 3695</strain>
    </source>
</reference>
<dbReference type="InterPro" id="IPR039418">
    <property type="entry name" value="LexA-like"/>
</dbReference>
<evidence type="ECO:0000313" key="10">
    <source>
        <dbReference type="Proteomes" id="UP000199310"/>
    </source>
</evidence>
<dbReference type="Pfam" id="PF00717">
    <property type="entry name" value="Peptidase_S24"/>
    <property type="match status" value="1"/>
</dbReference>
<dbReference type="GO" id="GO:0006355">
    <property type="term" value="P:regulation of DNA-templated transcription"/>
    <property type="evidence" value="ECO:0007669"/>
    <property type="project" value="InterPro"/>
</dbReference>
<dbReference type="GO" id="GO:0016787">
    <property type="term" value="F:hydrolase activity"/>
    <property type="evidence" value="ECO:0007669"/>
    <property type="project" value="UniProtKB-KW"/>
</dbReference>
<evidence type="ECO:0000256" key="5">
    <source>
        <dbReference type="ARBA" id="ARBA00023204"/>
    </source>
</evidence>
<keyword evidence="4 7" id="KW-0068">Autocatalytic cleavage</keyword>
<dbReference type="NCBIfam" id="NF007621">
    <property type="entry name" value="PRK10276.1"/>
    <property type="match status" value="1"/>
</dbReference>
<dbReference type="AlphaFoldDB" id="A0A1I0SEQ2"/>
<dbReference type="PANTHER" id="PTHR33516:SF2">
    <property type="entry name" value="LEXA REPRESSOR-RELATED"/>
    <property type="match status" value="1"/>
</dbReference>
<keyword evidence="5" id="KW-0234">DNA repair</keyword>
<name>A0A1I0SEQ2_9BACT</name>
<protein>
    <submittedName>
        <fullName evidence="9">SOS response UmuD protein. Serine peptidase. MEROPS family S24</fullName>
    </submittedName>
</protein>
<keyword evidence="3 7" id="KW-0378">Hydrolase</keyword>
<evidence type="ECO:0000256" key="6">
    <source>
        <dbReference type="ARBA" id="ARBA00023236"/>
    </source>
</evidence>
<proteinExistence type="inferred from homology"/>
<dbReference type="PANTHER" id="PTHR33516">
    <property type="entry name" value="LEXA REPRESSOR"/>
    <property type="match status" value="1"/>
</dbReference>